<organism evidence="1 2">
    <name type="scientific">Rhododendron molle</name>
    <name type="common">Chinese azalea</name>
    <name type="synonym">Azalea mollis</name>
    <dbReference type="NCBI Taxonomy" id="49168"/>
    <lineage>
        <taxon>Eukaryota</taxon>
        <taxon>Viridiplantae</taxon>
        <taxon>Streptophyta</taxon>
        <taxon>Embryophyta</taxon>
        <taxon>Tracheophyta</taxon>
        <taxon>Spermatophyta</taxon>
        <taxon>Magnoliopsida</taxon>
        <taxon>eudicotyledons</taxon>
        <taxon>Gunneridae</taxon>
        <taxon>Pentapetalae</taxon>
        <taxon>asterids</taxon>
        <taxon>Ericales</taxon>
        <taxon>Ericaceae</taxon>
        <taxon>Ericoideae</taxon>
        <taxon>Rhodoreae</taxon>
        <taxon>Rhododendron</taxon>
    </lineage>
</organism>
<gene>
    <name evidence="1" type="ORF">RHMOL_Rhmol10G0209100</name>
</gene>
<reference evidence="1" key="1">
    <citation type="submission" date="2022-02" db="EMBL/GenBank/DDBJ databases">
        <title>Plant Genome Project.</title>
        <authorList>
            <person name="Zhang R.-G."/>
        </authorList>
    </citation>
    <scope>NUCLEOTIDE SEQUENCE</scope>
    <source>
        <strain evidence="1">AT1</strain>
    </source>
</reference>
<name>A0ACC0M4S5_RHOML</name>
<keyword evidence="2" id="KW-1185">Reference proteome</keyword>
<dbReference type="EMBL" id="CM046397">
    <property type="protein sequence ID" value="KAI8535882.1"/>
    <property type="molecule type" value="Genomic_DNA"/>
</dbReference>
<evidence type="ECO:0000313" key="1">
    <source>
        <dbReference type="EMBL" id="KAI8535882.1"/>
    </source>
</evidence>
<comment type="caution">
    <text evidence="1">The sequence shown here is derived from an EMBL/GenBank/DDBJ whole genome shotgun (WGS) entry which is preliminary data.</text>
</comment>
<protein>
    <submittedName>
        <fullName evidence="1">Uncharacterized protein</fullName>
    </submittedName>
</protein>
<sequence>MAPRTTVVAEATLALQGREPYDEATYVPFQHVVVPSLFDPYTPSRPTYDEPLVLRDPQRHLSLRQDEAISLSCYGGSAAVPTFWERLPEAAREIVRQAGFGEFVGVLVRGVCNDRPVVRALAERKVSRQVRKPAWEHLQQNPTQRLVRLQHQSVTTEDSPLSSLAALRVSSTSIFEEPATPTPSLAASTLENPNMAGTPPYQPLTVEDMLMNLQNSITTMQQRSAQTDANITRLNDLVNTRLPPPPDEGGEDDEDDQEQPIMIPDPNHEGRLIVQHNPRVIQGPAANPAGNVPTANPDIAALIAKMA</sequence>
<proteinExistence type="predicted"/>
<accession>A0ACC0M4S5</accession>
<evidence type="ECO:0000313" key="2">
    <source>
        <dbReference type="Proteomes" id="UP001062846"/>
    </source>
</evidence>
<dbReference type="Proteomes" id="UP001062846">
    <property type="component" value="Chromosome 10"/>
</dbReference>